<protein>
    <submittedName>
        <fullName evidence="1">Uncharacterized protein</fullName>
    </submittedName>
</protein>
<reference evidence="1 2" key="1">
    <citation type="submission" date="2020-04" db="EMBL/GenBank/DDBJ databases">
        <title>Perkinsus olseni comparative genomics.</title>
        <authorList>
            <person name="Bogema D.R."/>
        </authorList>
    </citation>
    <scope>NUCLEOTIDE SEQUENCE [LARGE SCALE GENOMIC DNA]</scope>
    <source>
        <strain evidence="1">ATCC PRA-205</strain>
    </source>
</reference>
<proteinExistence type="predicted"/>
<evidence type="ECO:0000313" key="2">
    <source>
        <dbReference type="Proteomes" id="UP000574390"/>
    </source>
</evidence>
<accession>A0A7J6QRA5</accession>
<dbReference type="Proteomes" id="UP000574390">
    <property type="component" value="Unassembled WGS sequence"/>
</dbReference>
<dbReference type="EMBL" id="JABANM010027664">
    <property type="protein sequence ID" value="KAF4710945.1"/>
    <property type="molecule type" value="Genomic_DNA"/>
</dbReference>
<evidence type="ECO:0000313" key="1">
    <source>
        <dbReference type="EMBL" id="KAF4710945.1"/>
    </source>
</evidence>
<name>A0A7J6QRA5_PEROL</name>
<gene>
    <name evidence="1" type="ORF">FOZ62_027544</name>
</gene>
<comment type="caution">
    <text evidence="1">The sequence shown here is derived from an EMBL/GenBank/DDBJ whole genome shotgun (WGS) entry which is preliminary data.</text>
</comment>
<organism evidence="1 2">
    <name type="scientific">Perkinsus olseni</name>
    <name type="common">Perkinsus atlanticus</name>
    <dbReference type="NCBI Taxonomy" id="32597"/>
    <lineage>
        <taxon>Eukaryota</taxon>
        <taxon>Sar</taxon>
        <taxon>Alveolata</taxon>
        <taxon>Perkinsozoa</taxon>
        <taxon>Perkinsea</taxon>
        <taxon>Perkinsida</taxon>
        <taxon>Perkinsidae</taxon>
        <taxon>Perkinsus</taxon>
    </lineage>
</organism>
<sequence>MLPPGHITTGAFSIDSQGRCFIAASPDVDDLLFLWRVPSALDFYGVLTEGDKLIDIQVSPDGSAVFAEIGNSLIPASRGVAYDDPTGLLIATASKNDAVYQYSQ</sequence>
<dbReference type="SUPFAM" id="SSF50956">
    <property type="entry name" value="Thermostable phytase (3-phytase)"/>
    <property type="match status" value="1"/>
</dbReference>
<dbReference type="AlphaFoldDB" id="A0A7J6QRA5"/>
<feature type="non-terminal residue" evidence="1">
    <location>
        <position position="104"/>
    </location>
</feature>